<proteinExistence type="predicted"/>
<dbReference type="EMBL" id="JAUEDM010000006">
    <property type="protein sequence ID" value="KAK3315211.1"/>
    <property type="molecule type" value="Genomic_DNA"/>
</dbReference>
<organism evidence="1 2">
    <name type="scientific">Apodospora peruviana</name>
    <dbReference type="NCBI Taxonomy" id="516989"/>
    <lineage>
        <taxon>Eukaryota</taxon>
        <taxon>Fungi</taxon>
        <taxon>Dikarya</taxon>
        <taxon>Ascomycota</taxon>
        <taxon>Pezizomycotina</taxon>
        <taxon>Sordariomycetes</taxon>
        <taxon>Sordariomycetidae</taxon>
        <taxon>Sordariales</taxon>
        <taxon>Lasiosphaeriaceae</taxon>
        <taxon>Apodospora</taxon>
    </lineage>
</organism>
<reference evidence="1" key="2">
    <citation type="submission" date="2023-06" db="EMBL/GenBank/DDBJ databases">
        <authorList>
            <consortium name="Lawrence Berkeley National Laboratory"/>
            <person name="Haridas S."/>
            <person name="Hensen N."/>
            <person name="Bonometti L."/>
            <person name="Westerberg I."/>
            <person name="Brannstrom I.O."/>
            <person name="Guillou S."/>
            <person name="Cros-Aarteil S."/>
            <person name="Calhoun S."/>
            <person name="Kuo A."/>
            <person name="Mondo S."/>
            <person name="Pangilinan J."/>
            <person name="Riley R."/>
            <person name="Labutti K."/>
            <person name="Andreopoulos B."/>
            <person name="Lipzen A."/>
            <person name="Chen C."/>
            <person name="Yanf M."/>
            <person name="Daum C."/>
            <person name="Ng V."/>
            <person name="Clum A."/>
            <person name="Steindorff A."/>
            <person name="Ohm R."/>
            <person name="Martin F."/>
            <person name="Silar P."/>
            <person name="Natvig D."/>
            <person name="Lalanne C."/>
            <person name="Gautier V."/>
            <person name="Ament-Velasquez S.L."/>
            <person name="Kruys A."/>
            <person name="Hutchinson M.I."/>
            <person name="Powell A.J."/>
            <person name="Barry K."/>
            <person name="Miller A.N."/>
            <person name="Grigoriev I.V."/>
            <person name="Debuchy R."/>
            <person name="Gladieux P."/>
            <person name="Thoren M.H."/>
            <person name="Johannesson H."/>
        </authorList>
    </citation>
    <scope>NUCLEOTIDE SEQUENCE</scope>
    <source>
        <strain evidence="1">CBS 118394</strain>
    </source>
</reference>
<evidence type="ECO:0000313" key="1">
    <source>
        <dbReference type="EMBL" id="KAK3315211.1"/>
    </source>
</evidence>
<comment type="caution">
    <text evidence="1">The sequence shown here is derived from an EMBL/GenBank/DDBJ whole genome shotgun (WGS) entry which is preliminary data.</text>
</comment>
<dbReference type="Proteomes" id="UP001283341">
    <property type="component" value="Unassembled WGS sequence"/>
</dbReference>
<sequence length="226" mass="24790">MTRPRGSCNLLQLKRDDRADHQPRTAADKITRNAWQAISQSKVCENGEATPPNPCPLGVQTPICPSMRNLATLFPWTTGKGSYAGVACARRSQTAEWLLSSLGWSWTKRDTTLDRRIRRLCVGGPVMPWQQLFKDDQSRTHNGHHETFGVGLPKDTEVHLHPFTTLSHFCVPGGTSASYSTCASGNACPSLQTGESQSSLAAAWFNNRIPKIAPYSVSKQIVQGIS</sequence>
<keyword evidence="2" id="KW-1185">Reference proteome</keyword>
<protein>
    <submittedName>
        <fullName evidence="1">Uncharacterized protein</fullName>
    </submittedName>
</protein>
<evidence type="ECO:0000313" key="2">
    <source>
        <dbReference type="Proteomes" id="UP001283341"/>
    </source>
</evidence>
<reference evidence="1" key="1">
    <citation type="journal article" date="2023" name="Mol. Phylogenet. Evol.">
        <title>Genome-scale phylogeny and comparative genomics of the fungal order Sordariales.</title>
        <authorList>
            <person name="Hensen N."/>
            <person name="Bonometti L."/>
            <person name="Westerberg I."/>
            <person name="Brannstrom I.O."/>
            <person name="Guillou S."/>
            <person name="Cros-Aarteil S."/>
            <person name="Calhoun S."/>
            <person name="Haridas S."/>
            <person name="Kuo A."/>
            <person name="Mondo S."/>
            <person name="Pangilinan J."/>
            <person name="Riley R."/>
            <person name="LaButti K."/>
            <person name="Andreopoulos B."/>
            <person name="Lipzen A."/>
            <person name="Chen C."/>
            <person name="Yan M."/>
            <person name="Daum C."/>
            <person name="Ng V."/>
            <person name="Clum A."/>
            <person name="Steindorff A."/>
            <person name="Ohm R.A."/>
            <person name="Martin F."/>
            <person name="Silar P."/>
            <person name="Natvig D.O."/>
            <person name="Lalanne C."/>
            <person name="Gautier V."/>
            <person name="Ament-Velasquez S.L."/>
            <person name="Kruys A."/>
            <person name="Hutchinson M.I."/>
            <person name="Powell A.J."/>
            <person name="Barry K."/>
            <person name="Miller A.N."/>
            <person name="Grigoriev I.V."/>
            <person name="Debuchy R."/>
            <person name="Gladieux P."/>
            <person name="Hiltunen Thoren M."/>
            <person name="Johannesson H."/>
        </authorList>
    </citation>
    <scope>NUCLEOTIDE SEQUENCE</scope>
    <source>
        <strain evidence="1">CBS 118394</strain>
    </source>
</reference>
<name>A0AAE0M0Z6_9PEZI</name>
<gene>
    <name evidence="1" type="ORF">B0H66DRAFT_336659</name>
</gene>
<accession>A0AAE0M0Z6</accession>
<dbReference type="AlphaFoldDB" id="A0AAE0M0Z6"/>